<evidence type="ECO:0000259" key="4">
    <source>
        <dbReference type="Pfam" id="PF01156"/>
    </source>
</evidence>
<dbReference type="Gene3D" id="3.90.245.10">
    <property type="entry name" value="Ribonucleoside hydrolase-like"/>
    <property type="match status" value="1"/>
</dbReference>
<keyword evidence="2" id="KW-0378">Hydrolase</keyword>
<dbReference type="PANTHER" id="PTHR12304:SF59">
    <property type="entry name" value="INOSINE-URIDINE PREFERRING NUCLEOSIDE HYDROLASE FAMILY PROTEIN"/>
    <property type="match status" value="1"/>
</dbReference>
<dbReference type="InterPro" id="IPR001910">
    <property type="entry name" value="Inosine/uridine_hydrolase_dom"/>
</dbReference>
<dbReference type="GO" id="GO:0006152">
    <property type="term" value="P:purine nucleoside catabolic process"/>
    <property type="evidence" value="ECO:0007669"/>
    <property type="project" value="TreeGrafter"/>
</dbReference>
<dbReference type="PANTHER" id="PTHR12304">
    <property type="entry name" value="INOSINE-URIDINE PREFERRING NUCLEOSIDE HYDROLASE"/>
    <property type="match status" value="1"/>
</dbReference>
<protein>
    <recommendedName>
        <fullName evidence="4">Inosine/uridine-preferring nucleoside hydrolase domain-containing protein</fullName>
    </recommendedName>
</protein>
<proteinExistence type="inferred from homology"/>
<dbReference type="GO" id="GO:0005829">
    <property type="term" value="C:cytosol"/>
    <property type="evidence" value="ECO:0007669"/>
    <property type="project" value="TreeGrafter"/>
</dbReference>
<dbReference type="AlphaFoldDB" id="A0A7S0Z9J0"/>
<comment type="similarity">
    <text evidence="1">Belongs to the IUNH family.</text>
</comment>
<evidence type="ECO:0000313" key="5">
    <source>
        <dbReference type="EMBL" id="CAD8814846.1"/>
    </source>
</evidence>
<keyword evidence="3" id="KW-0326">Glycosidase</keyword>
<sequence>MYAAGWGGWRDDDGRIVAMSALVGVSTVAGNQTIEKTTYNAARVLKWLNLDAVVPLIEGASKPLLREAKVCEEIHGESGLDTRDAIDALPGVSDRDFQNMKQKHAVVAVEIFETWKRLYDMDEQRLVIVATGPLTNIATFCLTYGQVISQITHGQSHTKGPKIVFMGGAMERGNTGSRAEFNIQCDPEAAKIVLESSFEVIMVPLEVTHTALVTEDVLRRLQNAAAVGAYNKRGGQITELLDFFKMTYQRVFGFKHPPLHDPCAVWCALTEHVETLQRDAFTGDVERVDVECQSQLTYGQTVLDCWGTSTKPKNVKVMKRMNVEWFWKFMCGAIRNHSEQCEPYDNCEKLVKMGL</sequence>
<dbReference type="GO" id="GO:0008477">
    <property type="term" value="F:purine nucleosidase activity"/>
    <property type="evidence" value="ECO:0007669"/>
    <property type="project" value="TreeGrafter"/>
</dbReference>
<evidence type="ECO:0000256" key="2">
    <source>
        <dbReference type="ARBA" id="ARBA00022801"/>
    </source>
</evidence>
<name>A0A7S0Z9J0_9CHLO</name>
<dbReference type="InterPro" id="IPR023186">
    <property type="entry name" value="IUNH"/>
</dbReference>
<evidence type="ECO:0000256" key="1">
    <source>
        <dbReference type="ARBA" id="ARBA00009176"/>
    </source>
</evidence>
<accession>A0A7S0Z9J0</accession>
<dbReference type="InterPro" id="IPR036452">
    <property type="entry name" value="Ribo_hydro-like"/>
</dbReference>
<dbReference type="Pfam" id="PF01156">
    <property type="entry name" value="IU_nuc_hydro"/>
    <property type="match status" value="1"/>
</dbReference>
<dbReference type="SUPFAM" id="SSF53590">
    <property type="entry name" value="Nucleoside hydrolase"/>
    <property type="match status" value="1"/>
</dbReference>
<reference evidence="5" key="1">
    <citation type="submission" date="2021-01" db="EMBL/GenBank/DDBJ databases">
        <authorList>
            <person name="Corre E."/>
            <person name="Pelletier E."/>
            <person name="Niang G."/>
            <person name="Scheremetjew M."/>
            <person name="Finn R."/>
            <person name="Kale V."/>
            <person name="Holt S."/>
            <person name="Cochrane G."/>
            <person name="Meng A."/>
            <person name="Brown T."/>
            <person name="Cohen L."/>
        </authorList>
    </citation>
    <scope>NUCLEOTIDE SEQUENCE</scope>
    <source>
        <strain evidence="5">Clade-D-RCC1621</strain>
    </source>
</reference>
<evidence type="ECO:0000256" key="3">
    <source>
        <dbReference type="ARBA" id="ARBA00023295"/>
    </source>
</evidence>
<organism evidence="5">
    <name type="scientific">Ostreococcus mediterraneus</name>
    <dbReference type="NCBI Taxonomy" id="1486918"/>
    <lineage>
        <taxon>Eukaryota</taxon>
        <taxon>Viridiplantae</taxon>
        <taxon>Chlorophyta</taxon>
        <taxon>Mamiellophyceae</taxon>
        <taxon>Mamiellales</taxon>
        <taxon>Bathycoccaceae</taxon>
        <taxon>Ostreococcus</taxon>
    </lineage>
</organism>
<dbReference type="EMBL" id="HBFO01008413">
    <property type="protein sequence ID" value="CAD8814846.1"/>
    <property type="molecule type" value="Transcribed_RNA"/>
</dbReference>
<feature type="domain" description="Inosine/uridine-preferring nucleoside hydrolase" evidence="4">
    <location>
        <begin position="21"/>
        <end position="328"/>
    </location>
</feature>
<gene>
    <name evidence="5" type="ORF">OMED0930_LOCUS5963</name>
</gene>